<accession>A0A2M6WZV5</accession>
<sequence length="236" mass="27066">MKCVIYVRVSDQSQVDGTSLTTQTAFCKEYAEKRGLKVVRVFREEGKSAKTLNRPELQRMLEYIRSKKAGAVIVYDLSRFSRNLLNQLLARETIEGAGGKLLSVTKDLESEMGDTMSKVAGAFNEWENRRRAAKCRTGLIARFSEGYWVSTPPPGYDMVRGRDKRSRAVLNEMAPMIKWAFEKRAEGWTFKRIADGMNSRGYRSRHGRKIREQNVHHLIKNPRILEPKQLGSFSTQ</sequence>
<dbReference type="GO" id="GO:0000150">
    <property type="term" value="F:DNA strand exchange activity"/>
    <property type="evidence" value="ECO:0007669"/>
    <property type="project" value="InterPro"/>
</dbReference>
<reference evidence="3" key="1">
    <citation type="submission" date="2017-09" db="EMBL/GenBank/DDBJ databases">
        <title>Depth-based differentiation of microbial function through sediment-hosted aquifers and enrichment of novel symbionts in the deep terrestrial subsurface.</title>
        <authorList>
            <person name="Probst A.J."/>
            <person name="Ladd B."/>
            <person name="Jarett J.K."/>
            <person name="Geller-Mcgrath D.E."/>
            <person name="Sieber C.M.K."/>
            <person name="Emerson J.B."/>
            <person name="Anantharaman K."/>
            <person name="Thomas B.C."/>
            <person name="Malmstrom R."/>
            <person name="Stieglmeier M."/>
            <person name="Klingl A."/>
            <person name="Woyke T."/>
            <person name="Ryan C.M."/>
            <person name="Banfield J.F."/>
        </authorList>
    </citation>
    <scope>NUCLEOTIDE SEQUENCE [LARGE SCALE GENOMIC DNA]</scope>
</reference>
<evidence type="ECO:0000313" key="3">
    <source>
        <dbReference type="Proteomes" id="UP000230731"/>
    </source>
</evidence>
<dbReference type="Pfam" id="PF07508">
    <property type="entry name" value="Recombinase"/>
    <property type="match status" value="1"/>
</dbReference>
<dbReference type="EMBL" id="PEZP01000016">
    <property type="protein sequence ID" value="PIT98298.1"/>
    <property type="molecule type" value="Genomic_DNA"/>
</dbReference>
<dbReference type="Proteomes" id="UP000230731">
    <property type="component" value="Unassembled WGS sequence"/>
</dbReference>
<dbReference type="InterPro" id="IPR038109">
    <property type="entry name" value="DNA_bind_recomb_sf"/>
</dbReference>
<dbReference type="PROSITE" id="PS51736">
    <property type="entry name" value="RECOMBINASES_3"/>
    <property type="match status" value="1"/>
</dbReference>
<dbReference type="InterPro" id="IPR036162">
    <property type="entry name" value="Resolvase-like_N_sf"/>
</dbReference>
<dbReference type="PANTHER" id="PTHR30461:SF23">
    <property type="entry name" value="DNA RECOMBINASE-RELATED"/>
    <property type="match status" value="1"/>
</dbReference>
<dbReference type="Gene3D" id="3.90.1750.20">
    <property type="entry name" value="Putative Large Serine Recombinase, Chain B, Domain 2"/>
    <property type="match status" value="1"/>
</dbReference>
<feature type="domain" description="Resolvase/invertase-type recombinase catalytic" evidence="1">
    <location>
        <begin position="2"/>
        <end position="146"/>
    </location>
</feature>
<dbReference type="Pfam" id="PF00239">
    <property type="entry name" value="Resolvase"/>
    <property type="match status" value="1"/>
</dbReference>
<dbReference type="InterPro" id="IPR050639">
    <property type="entry name" value="SSR_resolvase"/>
</dbReference>
<dbReference type="SUPFAM" id="SSF53041">
    <property type="entry name" value="Resolvase-like"/>
    <property type="match status" value="1"/>
</dbReference>
<proteinExistence type="predicted"/>
<comment type="caution">
    <text evidence="2">The sequence shown here is derived from an EMBL/GenBank/DDBJ whole genome shotgun (WGS) entry which is preliminary data.</text>
</comment>
<evidence type="ECO:0000313" key="2">
    <source>
        <dbReference type="EMBL" id="PIT98298.1"/>
    </source>
</evidence>
<dbReference type="CDD" id="cd00338">
    <property type="entry name" value="Ser_Recombinase"/>
    <property type="match status" value="1"/>
</dbReference>
<name>A0A2M6WZV5_9BACT</name>
<dbReference type="InterPro" id="IPR011109">
    <property type="entry name" value="DNA_bind_recombinase_dom"/>
</dbReference>
<dbReference type="AlphaFoldDB" id="A0A2M6WZV5"/>
<organism evidence="2 3">
    <name type="scientific">Candidatus Andersenbacteria bacterium CG10_big_fil_rev_8_21_14_0_10_54_11</name>
    <dbReference type="NCBI Taxonomy" id="1974485"/>
    <lineage>
        <taxon>Bacteria</taxon>
        <taxon>Candidatus Anderseniibacteriota</taxon>
    </lineage>
</organism>
<dbReference type="InterPro" id="IPR006119">
    <property type="entry name" value="Resolv_N"/>
</dbReference>
<gene>
    <name evidence="2" type="ORF">COT71_01345</name>
</gene>
<protein>
    <recommendedName>
        <fullName evidence="1">Resolvase/invertase-type recombinase catalytic domain-containing protein</fullName>
    </recommendedName>
</protein>
<dbReference type="GO" id="GO:0003677">
    <property type="term" value="F:DNA binding"/>
    <property type="evidence" value="ECO:0007669"/>
    <property type="project" value="InterPro"/>
</dbReference>
<dbReference type="PANTHER" id="PTHR30461">
    <property type="entry name" value="DNA-INVERTASE FROM LAMBDOID PROPHAGE"/>
    <property type="match status" value="1"/>
</dbReference>
<dbReference type="Gene3D" id="3.40.50.1390">
    <property type="entry name" value="Resolvase, N-terminal catalytic domain"/>
    <property type="match status" value="1"/>
</dbReference>
<dbReference type="SMART" id="SM00857">
    <property type="entry name" value="Resolvase"/>
    <property type="match status" value="1"/>
</dbReference>
<evidence type="ECO:0000259" key="1">
    <source>
        <dbReference type="PROSITE" id="PS51736"/>
    </source>
</evidence>